<evidence type="ECO:0000256" key="7">
    <source>
        <dbReference type="ARBA" id="ARBA00023033"/>
    </source>
</evidence>
<dbReference type="InterPro" id="IPR050529">
    <property type="entry name" value="CYP450_sterol_14alpha_dmase"/>
</dbReference>
<dbReference type="GO" id="GO:0020037">
    <property type="term" value="F:heme binding"/>
    <property type="evidence" value="ECO:0007669"/>
    <property type="project" value="InterPro"/>
</dbReference>
<dbReference type="PRINTS" id="PR00465">
    <property type="entry name" value="EP450IV"/>
</dbReference>
<name>A0A3F3PZP5_9EURO</name>
<evidence type="ECO:0000313" key="12">
    <source>
        <dbReference type="Proteomes" id="UP000253729"/>
    </source>
</evidence>
<dbReference type="AlphaFoldDB" id="A0A3F3PZP5"/>
<keyword evidence="7 9" id="KW-0503">Monooxygenase</keyword>
<dbReference type="InterPro" id="IPR002403">
    <property type="entry name" value="Cyt_P450_E_grp-IV"/>
</dbReference>
<dbReference type="PANTHER" id="PTHR24304:SF2">
    <property type="entry name" value="24-HYDROXYCHOLESTEROL 7-ALPHA-HYDROXYLASE"/>
    <property type="match status" value="1"/>
</dbReference>
<comment type="similarity">
    <text evidence="2 9">Belongs to the cytochrome P450 family.</text>
</comment>
<comment type="cofactor">
    <cofactor evidence="1 8">
        <name>heme</name>
        <dbReference type="ChEBI" id="CHEBI:30413"/>
    </cofactor>
</comment>
<evidence type="ECO:0000313" key="11">
    <source>
        <dbReference type="EMBL" id="RDH32390.1"/>
    </source>
</evidence>
<dbReference type="EMBL" id="KZ852050">
    <property type="protein sequence ID" value="RDH32390.1"/>
    <property type="molecule type" value="Genomic_DNA"/>
</dbReference>
<dbReference type="GeneID" id="38140027"/>
<gene>
    <name evidence="11" type="ORF">BDQ94DRAFT_171156</name>
</gene>
<evidence type="ECO:0000256" key="5">
    <source>
        <dbReference type="ARBA" id="ARBA00023002"/>
    </source>
</evidence>
<dbReference type="InterPro" id="IPR036396">
    <property type="entry name" value="Cyt_P450_sf"/>
</dbReference>
<evidence type="ECO:0000256" key="4">
    <source>
        <dbReference type="ARBA" id="ARBA00022723"/>
    </source>
</evidence>
<keyword evidence="10" id="KW-1133">Transmembrane helix</keyword>
<dbReference type="InterPro" id="IPR017972">
    <property type="entry name" value="Cyt_P450_CS"/>
</dbReference>
<keyword evidence="4 8" id="KW-0479">Metal-binding</keyword>
<feature type="binding site" description="axial binding residue" evidence="8">
    <location>
        <position position="445"/>
    </location>
    <ligand>
        <name>heme</name>
        <dbReference type="ChEBI" id="CHEBI:30413"/>
    </ligand>
    <ligandPart>
        <name>Fe</name>
        <dbReference type="ChEBI" id="CHEBI:18248"/>
    </ligandPart>
</feature>
<reference evidence="11 12" key="1">
    <citation type="submission" date="2018-07" db="EMBL/GenBank/DDBJ databases">
        <title>The genomes of Aspergillus section Nigri reveals drivers in fungal speciation.</title>
        <authorList>
            <consortium name="DOE Joint Genome Institute"/>
            <person name="Vesth T.C."/>
            <person name="Nybo J."/>
            <person name="Theobald S."/>
            <person name="Brandl J."/>
            <person name="Frisvad J.C."/>
            <person name="Nielsen K.F."/>
            <person name="Lyhne E.K."/>
            <person name="Kogle M.E."/>
            <person name="Kuo A."/>
            <person name="Riley R."/>
            <person name="Clum A."/>
            <person name="Nolan M."/>
            <person name="Lipzen A."/>
            <person name="Salamov A."/>
            <person name="Henrissat B."/>
            <person name="Wiebenga A."/>
            <person name="De vries R.P."/>
            <person name="Grigoriev I.V."/>
            <person name="Mortensen U.H."/>
            <person name="Andersen M.R."/>
            <person name="Baker S.E."/>
        </authorList>
    </citation>
    <scope>NUCLEOTIDE SEQUENCE [LARGE SCALE GENOMIC DNA]</scope>
    <source>
        <strain evidence="11 12">CBS 139.54b</strain>
    </source>
</reference>
<dbReference type="PROSITE" id="PS00086">
    <property type="entry name" value="CYTOCHROME_P450"/>
    <property type="match status" value="1"/>
</dbReference>
<dbReference type="Proteomes" id="UP000253729">
    <property type="component" value="Unassembled WGS sequence"/>
</dbReference>
<keyword evidence="6 8" id="KW-0408">Iron</keyword>
<evidence type="ECO:0000256" key="1">
    <source>
        <dbReference type="ARBA" id="ARBA00001971"/>
    </source>
</evidence>
<protein>
    <submittedName>
        <fullName evidence="11">Cytochrome P450</fullName>
    </submittedName>
</protein>
<dbReference type="GO" id="GO:0004497">
    <property type="term" value="F:monooxygenase activity"/>
    <property type="evidence" value="ECO:0007669"/>
    <property type="project" value="UniProtKB-KW"/>
</dbReference>
<keyword evidence="12" id="KW-1185">Reference proteome</keyword>
<dbReference type="STRING" id="1341132.A0A3F3PZP5"/>
<keyword evidence="5 9" id="KW-0560">Oxidoreductase</keyword>
<keyword evidence="3 8" id="KW-0349">Heme</keyword>
<dbReference type="SUPFAM" id="SSF48264">
    <property type="entry name" value="Cytochrome P450"/>
    <property type="match status" value="1"/>
</dbReference>
<dbReference type="InterPro" id="IPR001128">
    <property type="entry name" value="Cyt_P450"/>
</dbReference>
<evidence type="ECO:0000256" key="2">
    <source>
        <dbReference type="ARBA" id="ARBA00010617"/>
    </source>
</evidence>
<dbReference type="PANTHER" id="PTHR24304">
    <property type="entry name" value="CYTOCHROME P450 FAMILY 7"/>
    <property type="match status" value="1"/>
</dbReference>
<sequence>MFGAACYALTQCLYLIAVMLLVQCLRLLWKHPFPANAPKLVSGYPLLGALQFFSDRNGFCRISKAASPSGNYSYYLGRHRMVGLCGPQGRKVFFESQDLDVDEGVAVLLPFVNLVEASNDPSSDTHTAYLRSTLRTRLLRTQSLEFVPQTIGTYITATLNHFEAEGLIDPFPEMNLYYTQSTMAVLGVEKVARSPELSRKIGELLGLLEGTFSATDIVIPWLLNPSHLRTVIGVARLYVMLWQIIGNQKKEQQQQPLSHKQESENVGILQDLITKGRSMRAMLQALLSISFASQANSPTVTSWMLIMLATNTHWMARVRQELNQVVSKHRKDGESADQVLQGLGVSTWEHEFPLLHACLLETVRLVLGLVTIRKNISPKDIPIGDTGEVIPSGAYATYDLQEVSQDPAIYPDPQRWDPGRFLSDRAEHMKEYLAFCGFGAGRRKCPGRRLVHLQALGAVTRIINMFDITLCDEGGDPLHQAPASYLKISLFAALPVSPVRLRCTRR</sequence>
<proteinExistence type="inferred from homology"/>
<dbReference type="GO" id="GO:0005506">
    <property type="term" value="F:iron ion binding"/>
    <property type="evidence" value="ECO:0007669"/>
    <property type="project" value="InterPro"/>
</dbReference>
<accession>A0A3F3PZP5</accession>
<dbReference type="Gene3D" id="1.10.630.10">
    <property type="entry name" value="Cytochrome P450"/>
    <property type="match status" value="1"/>
</dbReference>
<evidence type="ECO:0000256" key="8">
    <source>
        <dbReference type="PIRSR" id="PIRSR602403-1"/>
    </source>
</evidence>
<evidence type="ECO:0000256" key="10">
    <source>
        <dbReference type="SAM" id="Phobius"/>
    </source>
</evidence>
<feature type="transmembrane region" description="Helical" evidence="10">
    <location>
        <begin position="12"/>
        <end position="29"/>
    </location>
</feature>
<dbReference type="RefSeq" id="XP_026625412.1">
    <property type="nucleotide sequence ID" value="XM_026771671.1"/>
</dbReference>
<keyword evidence="10" id="KW-0472">Membrane</keyword>
<dbReference type="GO" id="GO:0016705">
    <property type="term" value="F:oxidoreductase activity, acting on paired donors, with incorporation or reduction of molecular oxygen"/>
    <property type="evidence" value="ECO:0007669"/>
    <property type="project" value="InterPro"/>
</dbReference>
<keyword evidence="10" id="KW-0812">Transmembrane</keyword>
<organism evidence="11 12">
    <name type="scientific">Aspergillus welwitschiae</name>
    <dbReference type="NCBI Taxonomy" id="1341132"/>
    <lineage>
        <taxon>Eukaryota</taxon>
        <taxon>Fungi</taxon>
        <taxon>Dikarya</taxon>
        <taxon>Ascomycota</taxon>
        <taxon>Pezizomycotina</taxon>
        <taxon>Eurotiomycetes</taxon>
        <taxon>Eurotiomycetidae</taxon>
        <taxon>Eurotiales</taxon>
        <taxon>Aspergillaceae</taxon>
        <taxon>Aspergillus</taxon>
        <taxon>Aspergillus subgen. Circumdati</taxon>
    </lineage>
</organism>
<evidence type="ECO:0000256" key="9">
    <source>
        <dbReference type="RuleBase" id="RU000461"/>
    </source>
</evidence>
<evidence type="ECO:0000256" key="6">
    <source>
        <dbReference type="ARBA" id="ARBA00023004"/>
    </source>
</evidence>
<dbReference type="Pfam" id="PF00067">
    <property type="entry name" value="p450"/>
    <property type="match status" value="1"/>
</dbReference>
<evidence type="ECO:0000256" key="3">
    <source>
        <dbReference type="ARBA" id="ARBA00022617"/>
    </source>
</evidence>